<evidence type="ECO:0000313" key="1">
    <source>
        <dbReference type="EMBL" id="KMS94744.1"/>
    </source>
</evidence>
<dbReference type="Proteomes" id="UP000035740">
    <property type="component" value="Unassembled WGS sequence"/>
</dbReference>
<dbReference type="EMBL" id="KQ090996">
    <property type="protein sequence ID" value="KMS94744.1"/>
    <property type="molecule type" value="Genomic_DNA"/>
</dbReference>
<dbReference type="Gramene" id="KMS94744">
    <property type="protein sequence ID" value="KMS94744"/>
    <property type="gene ID" value="BVRB_015730"/>
</dbReference>
<accession>A0A0J8B159</accession>
<gene>
    <name evidence="1" type="ORF">BVRB_015730</name>
</gene>
<keyword evidence="2" id="KW-1185">Reference proteome</keyword>
<sequence>MEACSACGAGPSPLEDGAWEGESPVLGWMSAAYEPLSKSRLAWECRPKWVVNFIQS</sequence>
<name>A0A0J8B159_BETVV</name>
<protein>
    <submittedName>
        <fullName evidence="1">Uncharacterized protein</fullName>
    </submittedName>
</protein>
<dbReference type="AlphaFoldDB" id="A0A0J8B159"/>
<evidence type="ECO:0000313" key="2">
    <source>
        <dbReference type="Proteomes" id="UP000035740"/>
    </source>
</evidence>
<reference evidence="1 2" key="1">
    <citation type="journal article" date="2014" name="Nature">
        <title>The genome of the recently domesticated crop plant sugar beet (Beta vulgaris).</title>
        <authorList>
            <person name="Dohm J.C."/>
            <person name="Minoche A.E."/>
            <person name="Holtgrawe D."/>
            <person name="Capella-Gutierrez S."/>
            <person name="Zakrzewski F."/>
            <person name="Tafer H."/>
            <person name="Rupp O."/>
            <person name="Sorensen T.R."/>
            <person name="Stracke R."/>
            <person name="Reinhardt R."/>
            <person name="Goesmann A."/>
            <person name="Kraft T."/>
            <person name="Schulz B."/>
            <person name="Stadler P.F."/>
            <person name="Schmidt T."/>
            <person name="Gabaldon T."/>
            <person name="Lehrach H."/>
            <person name="Weisshaar B."/>
            <person name="Himmelbauer H."/>
        </authorList>
    </citation>
    <scope>NUCLEOTIDE SEQUENCE [LARGE SCALE GENOMIC DNA]</scope>
    <source>
        <tissue evidence="1">Taproot</tissue>
    </source>
</reference>
<organism evidence="1 2">
    <name type="scientific">Beta vulgaris subsp. vulgaris</name>
    <name type="common">Beet</name>
    <dbReference type="NCBI Taxonomy" id="3555"/>
    <lineage>
        <taxon>Eukaryota</taxon>
        <taxon>Viridiplantae</taxon>
        <taxon>Streptophyta</taxon>
        <taxon>Embryophyta</taxon>
        <taxon>Tracheophyta</taxon>
        <taxon>Spermatophyta</taxon>
        <taxon>Magnoliopsida</taxon>
        <taxon>eudicotyledons</taxon>
        <taxon>Gunneridae</taxon>
        <taxon>Pentapetalae</taxon>
        <taxon>Caryophyllales</taxon>
        <taxon>Chenopodiaceae</taxon>
        <taxon>Betoideae</taxon>
        <taxon>Beta</taxon>
    </lineage>
</organism>
<proteinExistence type="predicted"/>
<dbReference type="OrthoDB" id="1747352at2759"/>